<dbReference type="InterPro" id="IPR047650">
    <property type="entry name" value="Transpos_IS110"/>
</dbReference>
<evidence type="ECO:0000313" key="2">
    <source>
        <dbReference type="EMBL" id="VYT57988.1"/>
    </source>
</evidence>
<feature type="domain" description="Transposase IS110-like N-terminal" evidence="1">
    <location>
        <begin position="6"/>
        <end position="96"/>
    </location>
</feature>
<organism evidence="2">
    <name type="scientific">Thomasclavelia ramosa</name>
    <dbReference type="NCBI Taxonomy" id="1547"/>
    <lineage>
        <taxon>Bacteria</taxon>
        <taxon>Bacillati</taxon>
        <taxon>Bacillota</taxon>
        <taxon>Erysipelotrichia</taxon>
        <taxon>Erysipelotrichales</taxon>
        <taxon>Coprobacillaceae</taxon>
        <taxon>Thomasclavelia</taxon>
    </lineage>
</organism>
<protein>
    <recommendedName>
        <fullName evidence="1">Transposase IS110-like N-terminal domain-containing protein</fullName>
    </recommendedName>
</protein>
<name>A0A6N2XXS2_9FIRM</name>
<evidence type="ECO:0000259" key="1">
    <source>
        <dbReference type="Pfam" id="PF01548"/>
    </source>
</evidence>
<dbReference type="GO" id="GO:0006313">
    <property type="term" value="P:DNA transposition"/>
    <property type="evidence" value="ECO:0007669"/>
    <property type="project" value="InterPro"/>
</dbReference>
<dbReference type="GO" id="GO:0003677">
    <property type="term" value="F:DNA binding"/>
    <property type="evidence" value="ECO:0007669"/>
    <property type="project" value="InterPro"/>
</dbReference>
<sequence length="115" mass="13474">MTKLFCGIDVAKYKHVASIYNLSTGEIILDSIHFDNNDQGFNTLLSSLSKLNKRNEILIGFESTSHYHQTLFNFLTSKKYKCYLITPYKTSKFRSISRLLTYMYKISNYFIKIMT</sequence>
<dbReference type="Pfam" id="PF01548">
    <property type="entry name" value="DEDD_Tnp_IS110"/>
    <property type="match status" value="1"/>
</dbReference>
<reference evidence="2" key="1">
    <citation type="submission" date="2019-11" db="EMBL/GenBank/DDBJ databases">
        <authorList>
            <person name="Feng L."/>
        </authorList>
    </citation>
    <scope>NUCLEOTIDE SEQUENCE</scope>
    <source>
        <strain evidence="2">CramosumLFYP8</strain>
    </source>
</reference>
<accession>A0A6N2XXS2</accession>
<dbReference type="InterPro" id="IPR002525">
    <property type="entry name" value="Transp_IS110-like_N"/>
</dbReference>
<dbReference type="PANTHER" id="PTHR33055:SF15">
    <property type="entry name" value="TRANSPOSASE-RELATED"/>
    <property type="match status" value="1"/>
</dbReference>
<dbReference type="GO" id="GO:0004803">
    <property type="term" value="F:transposase activity"/>
    <property type="evidence" value="ECO:0007669"/>
    <property type="project" value="InterPro"/>
</dbReference>
<dbReference type="EMBL" id="CACRTL010000003">
    <property type="protein sequence ID" value="VYT57988.1"/>
    <property type="molecule type" value="Genomic_DNA"/>
</dbReference>
<gene>
    <name evidence="2" type="ORF">CRLFYP8_00603</name>
</gene>
<dbReference type="PANTHER" id="PTHR33055">
    <property type="entry name" value="TRANSPOSASE FOR INSERTION SEQUENCE ELEMENT IS1111A"/>
    <property type="match status" value="1"/>
</dbReference>
<dbReference type="RefSeq" id="WP_156634996.1">
    <property type="nucleotide sequence ID" value="NZ_CACRTL010000003.1"/>
</dbReference>
<dbReference type="AlphaFoldDB" id="A0A6N2XXS2"/>
<proteinExistence type="predicted"/>